<evidence type="ECO:0000256" key="4">
    <source>
        <dbReference type="ARBA" id="ARBA00022801"/>
    </source>
</evidence>
<sequence length="311" mass="33775">MSVWLKRSLVALAVLVAILGAAYYWFIVESRMPSDAAYALDINEVRRMVAAVPGDKPATVEVERVGAFSFPATAIVAGDGWSQRDLPVFSYRLVTPESSIIIDTALNAELGGDNLVGFDAEAYARMERAMQTASLIVITHEHMDHIGGLTVHPDLPAVLPAMQLTQEQVENPELSVPAKFPDGALSAYEPLVYEKYKVVAPGVVLIKAPGHSPGSQMVYVQRADGSEMLFIGDVAWHYRNIVTQRERARLVTQFFLEEDRTAVFGQLAALKKLNEAEPEIAIVPGHDGEIVGELIESGVLAEGFTGAAETE</sequence>
<keyword evidence="3" id="KW-0479">Metal-binding</keyword>
<dbReference type="AlphaFoldDB" id="A7HYF6"/>
<dbReference type="PANTHER" id="PTHR42978">
    <property type="entry name" value="QUORUM-QUENCHING LACTONASE YTNP-RELATED-RELATED"/>
    <property type="match status" value="1"/>
</dbReference>
<dbReference type="KEGG" id="pla:Plav_3335"/>
<dbReference type="EMBL" id="CP000774">
    <property type="protein sequence ID" value="ABS64939.1"/>
    <property type="molecule type" value="Genomic_DNA"/>
</dbReference>
<dbReference type="InterPro" id="IPR051013">
    <property type="entry name" value="MBL_superfamily_lactonases"/>
</dbReference>
<evidence type="ECO:0000313" key="7">
    <source>
        <dbReference type="EMBL" id="ABS64939.1"/>
    </source>
</evidence>
<dbReference type="Proteomes" id="UP000006377">
    <property type="component" value="Chromosome"/>
</dbReference>
<evidence type="ECO:0000256" key="1">
    <source>
        <dbReference type="ARBA" id="ARBA00001947"/>
    </source>
</evidence>
<evidence type="ECO:0000256" key="5">
    <source>
        <dbReference type="ARBA" id="ARBA00022833"/>
    </source>
</evidence>
<gene>
    <name evidence="7" type="ordered locus">Plav_3335</name>
</gene>
<dbReference type="eggNOG" id="COG0491">
    <property type="taxonomic scope" value="Bacteria"/>
</dbReference>
<keyword evidence="4" id="KW-0378">Hydrolase</keyword>
<evidence type="ECO:0000256" key="2">
    <source>
        <dbReference type="ARBA" id="ARBA00007749"/>
    </source>
</evidence>
<feature type="domain" description="Metallo-beta-lactamase" evidence="6">
    <location>
        <begin position="87"/>
        <end position="286"/>
    </location>
</feature>
<organism evidence="7 8">
    <name type="scientific">Parvibaculum lavamentivorans (strain DS-1 / DSM 13023 / NCIMB 13966)</name>
    <dbReference type="NCBI Taxonomy" id="402881"/>
    <lineage>
        <taxon>Bacteria</taxon>
        <taxon>Pseudomonadati</taxon>
        <taxon>Pseudomonadota</taxon>
        <taxon>Alphaproteobacteria</taxon>
        <taxon>Hyphomicrobiales</taxon>
        <taxon>Parvibaculaceae</taxon>
        <taxon>Parvibaculum</taxon>
    </lineage>
</organism>
<dbReference type="Gene3D" id="3.60.15.10">
    <property type="entry name" value="Ribonuclease Z/Hydroxyacylglutathione hydrolase-like"/>
    <property type="match status" value="1"/>
</dbReference>
<dbReference type="PANTHER" id="PTHR42978:SF2">
    <property type="entry name" value="102 KBASES UNSTABLE REGION: FROM 1 TO 119443"/>
    <property type="match status" value="1"/>
</dbReference>
<keyword evidence="5" id="KW-0862">Zinc</keyword>
<protein>
    <submittedName>
        <fullName evidence="7">Beta-lactamase domain protein</fullName>
    </submittedName>
</protein>
<evidence type="ECO:0000313" key="8">
    <source>
        <dbReference type="Proteomes" id="UP000006377"/>
    </source>
</evidence>
<dbReference type="OrthoDB" id="9803916at2"/>
<comment type="similarity">
    <text evidence="2">Belongs to the metallo-beta-lactamase superfamily.</text>
</comment>
<evidence type="ECO:0000259" key="6">
    <source>
        <dbReference type="SMART" id="SM00849"/>
    </source>
</evidence>
<dbReference type="InterPro" id="IPR001279">
    <property type="entry name" value="Metallo-B-lactamas"/>
</dbReference>
<dbReference type="GO" id="GO:0016787">
    <property type="term" value="F:hydrolase activity"/>
    <property type="evidence" value="ECO:0007669"/>
    <property type="project" value="UniProtKB-KW"/>
</dbReference>
<dbReference type="GO" id="GO:0046872">
    <property type="term" value="F:metal ion binding"/>
    <property type="evidence" value="ECO:0007669"/>
    <property type="project" value="UniProtKB-KW"/>
</dbReference>
<dbReference type="InterPro" id="IPR036866">
    <property type="entry name" value="RibonucZ/Hydroxyglut_hydro"/>
</dbReference>
<evidence type="ECO:0000256" key="3">
    <source>
        <dbReference type="ARBA" id="ARBA00022723"/>
    </source>
</evidence>
<dbReference type="SMART" id="SM00849">
    <property type="entry name" value="Lactamase_B"/>
    <property type="match status" value="1"/>
</dbReference>
<accession>A7HYF6</accession>
<proteinExistence type="inferred from homology"/>
<dbReference type="HOGENOM" id="CLU_893852_0_0_5"/>
<dbReference type="Pfam" id="PF00753">
    <property type="entry name" value="Lactamase_B"/>
    <property type="match status" value="1"/>
</dbReference>
<reference evidence="7 8" key="1">
    <citation type="journal article" date="2011" name="Stand. Genomic Sci.">
        <title>Complete genome sequence of Parvibaculum lavamentivorans type strain (DS-1(T)).</title>
        <authorList>
            <person name="Schleheck D."/>
            <person name="Weiss M."/>
            <person name="Pitluck S."/>
            <person name="Bruce D."/>
            <person name="Land M.L."/>
            <person name="Han S."/>
            <person name="Saunders E."/>
            <person name="Tapia R."/>
            <person name="Detter C."/>
            <person name="Brettin T."/>
            <person name="Han J."/>
            <person name="Woyke T."/>
            <person name="Goodwin L."/>
            <person name="Pennacchio L."/>
            <person name="Nolan M."/>
            <person name="Cook A.M."/>
            <person name="Kjelleberg S."/>
            <person name="Thomas T."/>
        </authorList>
    </citation>
    <scope>NUCLEOTIDE SEQUENCE [LARGE SCALE GENOMIC DNA]</scope>
    <source>
        <strain evidence="8">DS-1 / DSM 13023 / NCIMB 13966</strain>
    </source>
</reference>
<dbReference type="RefSeq" id="WP_012112270.1">
    <property type="nucleotide sequence ID" value="NC_009719.1"/>
</dbReference>
<dbReference type="STRING" id="402881.Plav_3335"/>
<comment type="cofactor">
    <cofactor evidence="1">
        <name>Zn(2+)</name>
        <dbReference type="ChEBI" id="CHEBI:29105"/>
    </cofactor>
</comment>
<dbReference type="SUPFAM" id="SSF56281">
    <property type="entry name" value="Metallo-hydrolase/oxidoreductase"/>
    <property type="match status" value="1"/>
</dbReference>
<name>A7HYF6_PARL1</name>
<keyword evidence="8" id="KW-1185">Reference proteome</keyword>